<dbReference type="Proteomes" id="UP001497680">
    <property type="component" value="Unassembled WGS sequence"/>
</dbReference>
<gene>
    <name evidence="1" type="ORF">F4821DRAFT_280431</name>
</gene>
<sequence>MSTEPNSVDDIPIYVGAWTNWSRGAVMGATLTLKKQDADILIAITAFFIAYVATRFWRIICFCFHRLYSNSNPRDAVHHQRQAILRNSSSAENGVYLLLRLIWANRYSKRSYRPLSAATVGIICVVAFTAAGTYSSRISTAPGDEVLISSSSCGFLYTKDLADKPSQDAYNAALSYPAEAMDSAANYAQQCYSNNNAGLDCHRYVQKQIKGAVDLKAPCPFSDVMCRNSSANIRIDSGYLDSNGHFGINSPTSQRILWRNVLHCAPLVTAGFSSQTTTSSGNLTAYHYGSVVSDTPLDYIYTAEAVESQYLKKLDPNRTVTHSTQDLQTYNVAVKNKTVYAADSLFLPINSIARQDSDIYITFLSGNGVIYTYPSMDEWYQVGENLFDIGFFGSNTSTVLMQGYLPREPASPLGCTDQHQFCNAALTGTSGCGPLASLRDAVAGASPFFDTNYLDFSASVVSGVANEEAAARLVYFTGRFFEAQKDFIGVLKQLGASALLSHRTLTGALQGPLAPNQWQLDVSHIWDITMAAKQAQFVDGTRAPTDDPSIFLSWVNFTSPALKKLCDNQKIRSTAYGSFSIFGLCFTFIMGFVLILISYILEPISACLNKRTGHNRYAHLEWITNSTLQLQRLAHEEIGLGTWSKCADLIPVTKEDELLGCLDITDPERPILQVPVKESEEPGPDQAHSANGDPETTPVDGDNHSAVTPIQGPEKPPDIVINEAAEGESQEHVVVEVDMITDIADSPVDTANTPQASHRA</sequence>
<keyword evidence="2" id="KW-1185">Reference proteome</keyword>
<organism evidence="1 2">
    <name type="scientific">Hypoxylon rubiginosum</name>
    <dbReference type="NCBI Taxonomy" id="110542"/>
    <lineage>
        <taxon>Eukaryota</taxon>
        <taxon>Fungi</taxon>
        <taxon>Dikarya</taxon>
        <taxon>Ascomycota</taxon>
        <taxon>Pezizomycotina</taxon>
        <taxon>Sordariomycetes</taxon>
        <taxon>Xylariomycetidae</taxon>
        <taxon>Xylariales</taxon>
        <taxon>Hypoxylaceae</taxon>
        <taxon>Hypoxylon</taxon>
    </lineage>
</organism>
<proteinExistence type="predicted"/>
<reference evidence="1 2" key="1">
    <citation type="journal article" date="2022" name="New Phytol.">
        <title>Ecological generalism drives hyperdiversity of secondary metabolite gene clusters in xylarialean endophytes.</title>
        <authorList>
            <person name="Franco M.E.E."/>
            <person name="Wisecaver J.H."/>
            <person name="Arnold A.E."/>
            <person name="Ju Y.M."/>
            <person name="Slot J.C."/>
            <person name="Ahrendt S."/>
            <person name="Moore L.P."/>
            <person name="Eastman K.E."/>
            <person name="Scott K."/>
            <person name="Konkel Z."/>
            <person name="Mondo S.J."/>
            <person name="Kuo A."/>
            <person name="Hayes R.D."/>
            <person name="Haridas S."/>
            <person name="Andreopoulos B."/>
            <person name="Riley R."/>
            <person name="LaButti K."/>
            <person name="Pangilinan J."/>
            <person name="Lipzen A."/>
            <person name="Amirebrahimi M."/>
            <person name="Yan J."/>
            <person name="Adam C."/>
            <person name="Keymanesh K."/>
            <person name="Ng V."/>
            <person name="Louie K."/>
            <person name="Northen T."/>
            <person name="Drula E."/>
            <person name="Henrissat B."/>
            <person name="Hsieh H.M."/>
            <person name="Youens-Clark K."/>
            <person name="Lutzoni F."/>
            <person name="Miadlikowska J."/>
            <person name="Eastwood D.C."/>
            <person name="Hamelin R.C."/>
            <person name="Grigoriev I.V."/>
            <person name="U'Ren J.M."/>
        </authorList>
    </citation>
    <scope>NUCLEOTIDE SEQUENCE [LARGE SCALE GENOMIC DNA]</scope>
    <source>
        <strain evidence="1 2">ER1909</strain>
    </source>
</reference>
<name>A0ACC0CUA1_9PEZI</name>
<evidence type="ECO:0000313" key="1">
    <source>
        <dbReference type="EMBL" id="KAI6084039.1"/>
    </source>
</evidence>
<protein>
    <submittedName>
        <fullName evidence="1">Uncharacterized protein</fullName>
    </submittedName>
</protein>
<comment type="caution">
    <text evidence="1">The sequence shown here is derived from an EMBL/GenBank/DDBJ whole genome shotgun (WGS) entry which is preliminary data.</text>
</comment>
<dbReference type="EMBL" id="MU394343">
    <property type="protein sequence ID" value="KAI6084039.1"/>
    <property type="molecule type" value="Genomic_DNA"/>
</dbReference>
<evidence type="ECO:0000313" key="2">
    <source>
        <dbReference type="Proteomes" id="UP001497680"/>
    </source>
</evidence>
<accession>A0ACC0CUA1</accession>